<keyword evidence="7 8" id="KW-0802">TPR repeat</keyword>
<keyword evidence="5" id="KW-0808">Transferase</keyword>
<sequence length="685" mass="72020">MPETATLFAEALRRHRAGDAAGAEAGYRAVLAARPGDAQARHNLAVLAHARGEAAMAERLCREALAGAPGDAEILNTLGVALRAQGRVEEALACYRAAIAAAPGYAAALQNLGRALLDRSPVEALAAFAAAARAAPASQPAVAGLGRALQRLGRAAEAADAFRRALALGPDPDAALDLGNILEQAGDAEGAAAVLRAAAAQAPADHRLPYALGRVLASGGRRAAAAECFRRALALAPGFLPARIQLLHLRQWLLDWDGLAAEEASILAALWRGEVATSPFPVLAMRATPEEQLLWARAWSARIAARAPRLPPAAPPIHADDRLRLGYLSADFRAHPLASLVTGLIEAHDRRRVEVIGCCLSPEDGSPARRRLLAGFDQMLMLRDLSDAEAAARIRAAGIEVLVDLTGHTQGARTEILAARPAPVQAQWLGYVGTMGADFIDYILADDHVIPPGAERCFAERVVRLPGPFQPPDPGRRPIGPEPDRAAAGLPEDALVLCCFNAPYKITAEVFGCWMAILRAVPRAVLWLLEDAGPALAHHAAAAGIDPARLILAPRIAYDRHLARCRLADLFLDTWPYNAGATAADALSAGLPVLTMSGPTYASRMAGSLLHAAGLPALVTATPEAYVAQAIALASDPARRAAARARLAARDSAFFDLPGFTSGLEDAFLRMRALHRAGEAPRDLA</sequence>
<feature type="repeat" description="TPR" evidence="8">
    <location>
        <begin position="72"/>
        <end position="105"/>
    </location>
</feature>
<feature type="domain" description="O-GlcNAc transferase C-terminal" evidence="9">
    <location>
        <begin position="318"/>
        <end position="467"/>
    </location>
</feature>
<dbReference type="InterPro" id="IPR029489">
    <property type="entry name" value="OGT/SEC/SPY_C"/>
</dbReference>
<proteinExistence type="inferred from homology"/>
<dbReference type="EC" id="2.4.1.255" evidence="3"/>
<dbReference type="Pfam" id="PF13181">
    <property type="entry name" value="TPR_8"/>
    <property type="match status" value="1"/>
</dbReference>
<dbReference type="SUPFAM" id="SSF53756">
    <property type="entry name" value="UDP-Glycosyltransferase/glycogen phosphorylase"/>
    <property type="match status" value="1"/>
</dbReference>
<dbReference type="Gene3D" id="3.40.50.2000">
    <property type="entry name" value="Glycogen Phosphorylase B"/>
    <property type="match status" value="1"/>
</dbReference>
<evidence type="ECO:0000313" key="11">
    <source>
        <dbReference type="Proteomes" id="UP000606490"/>
    </source>
</evidence>
<feature type="repeat" description="TPR" evidence="8">
    <location>
        <begin position="139"/>
        <end position="172"/>
    </location>
</feature>
<dbReference type="RefSeq" id="WP_202828984.1">
    <property type="nucleotide sequence ID" value="NZ_JAEUXJ010000030.1"/>
</dbReference>
<dbReference type="Pfam" id="PF13844">
    <property type="entry name" value="Glyco_transf_41"/>
    <property type="match status" value="2"/>
</dbReference>
<evidence type="ECO:0000256" key="4">
    <source>
        <dbReference type="ARBA" id="ARBA00022676"/>
    </source>
</evidence>
<accession>A0ABS1VC65</accession>
<dbReference type="Gene3D" id="1.25.40.10">
    <property type="entry name" value="Tetratricopeptide repeat domain"/>
    <property type="match status" value="3"/>
</dbReference>
<dbReference type="Gene3D" id="3.40.50.11380">
    <property type="match status" value="1"/>
</dbReference>
<dbReference type="PANTHER" id="PTHR44998">
    <property type="match status" value="1"/>
</dbReference>
<evidence type="ECO:0000256" key="1">
    <source>
        <dbReference type="ARBA" id="ARBA00004922"/>
    </source>
</evidence>
<evidence type="ECO:0000256" key="6">
    <source>
        <dbReference type="ARBA" id="ARBA00022737"/>
    </source>
</evidence>
<keyword evidence="4" id="KW-0328">Glycosyltransferase</keyword>
<name>A0ABS1VC65_9PROT</name>
<evidence type="ECO:0000256" key="7">
    <source>
        <dbReference type="ARBA" id="ARBA00022803"/>
    </source>
</evidence>
<dbReference type="PANTHER" id="PTHR44998:SF1">
    <property type="entry name" value="UDP-N-ACETYLGLUCOSAMINE--PEPTIDE N-ACETYLGLUCOSAMINYLTRANSFERASE 110 KDA SUBUNIT"/>
    <property type="match status" value="1"/>
</dbReference>
<reference evidence="10 11" key="1">
    <citation type="submission" date="2021-01" db="EMBL/GenBank/DDBJ databases">
        <title>Belnapia mucosa sp. nov. and Belnapia arida sp. nov., isolated from the Tabernas Desert (Almeria, Spain).</title>
        <authorList>
            <person name="Molina-Menor E."/>
            <person name="Vidal-Verdu A."/>
            <person name="Calonge A."/>
            <person name="Satari L."/>
            <person name="Pereto Magraner J."/>
            <person name="Porcar Miralles M."/>
        </authorList>
    </citation>
    <scope>NUCLEOTIDE SEQUENCE [LARGE SCALE GENOMIC DNA]</scope>
    <source>
        <strain evidence="10 11">T6</strain>
    </source>
</reference>
<evidence type="ECO:0000313" key="10">
    <source>
        <dbReference type="EMBL" id="MBL6459256.1"/>
    </source>
</evidence>
<dbReference type="EMBL" id="JAEUXJ010000030">
    <property type="protein sequence ID" value="MBL6459256.1"/>
    <property type="molecule type" value="Genomic_DNA"/>
</dbReference>
<dbReference type="SUPFAM" id="SSF48452">
    <property type="entry name" value="TPR-like"/>
    <property type="match status" value="2"/>
</dbReference>
<dbReference type="InterPro" id="IPR011990">
    <property type="entry name" value="TPR-like_helical_dom_sf"/>
</dbReference>
<gene>
    <name evidence="10" type="ORF">JMJ55_28440</name>
</gene>
<comment type="similarity">
    <text evidence="2">Belongs to the glycosyltransferase 41 family. O-GlcNAc transferase subfamily.</text>
</comment>
<comment type="pathway">
    <text evidence="1">Protein modification; protein glycosylation.</text>
</comment>
<dbReference type="InterPro" id="IPR019734">
    <property type="entry name" value="TPR_rpt"/>
</dbReference>
<keyword evidence="11" id="KW-1185">Reference proteome</keyword>
<evidence type="ECO:0000256" key="2">
    <source>
        <dbReference type="ARBA" id="ARBA00005386"/>
    </source>
</evidence>
<evidence type="ECO:0000256" key="3">
    <source>
        <dbReference type="ARBA" id="ARBA00011970"/>
    </source>
</evidence>
<organism evidence="10 11">
    <name type="scientific">Belnapia mucosa</name>
    <dbReference type="NCBI Taxonomy" id="2804532"/>
    <lineage>
        <taxon>Bacteria</taxon>
        <taxon>Pseudomonadati</taxon>
        <taxon>Pseudomonadota</taxon>
        <taxon>Alphaproteobacteria</taxon>
        <taxon>Acetobacterales</taxon>
        <taxon>Roseomonadaceae</taxon>
        <taxon>Belnapia</taxon>
    </lineage>
</organism>
<evidence type="ECO:0000256" key="8">
    <source>
        <dbReference type="PROSITE-ProRule" id="PRU00339"/>
    </source>
</evidence>
<dbReference type="Proteomes" id="UP000606490">
    <property type="component" value="Unassembled WGS sequence"/>
</dbReference>
<feature type="domain" description="O-GlcNAc transferase C-terminal" evidence="9">
    <location>
        <begin position="485"/>
        <end position="660"/>
    </location>
</feature>
<dbReference type="PROSITE" id="PS50005">
    <property type="entry name" value="TPR"/>
    <property type="match status" value="2"/>
</dbReference>
<dbReference type="SMART" id="SM00028">
    <property type="entry name" value="TPR"/>
    <property type="match status" value="4"/>
</dbReference>
<comment type="caution">
    <text evidence="10">The sequence shown here is derived from an EMBL/GenBank/DDBJ whole genome shotgun (WGS) entry which is preliminary data.</text>
</comment>
<dbReference type="Pfam" id="PF13374">
    <property type="entry name" value="TPR_10"/>
    <property type="match status" value="1"/>
</dbReference>
<protein>
    <recommendedName>
        <fullName evidence="3">protein O-GlcNAc transferase</fullName>
        <ecNumber evidence="3">2.4.1.255</ecNumber>
    </recommendedName>
</protein>
<keyword evidence="6" id="KW-0677">Repeat</keyword>
<dbReference type="Pfam" id="PF13432">
    <property type="entry name" value="TPR_16"/>
    <property type="match status" value="1"/>
</dbReference>
<evidence type="ECO:0000259" key="9">
    <source>
        <dbReference type="Pfam" id="PF13844"/>
    </source>
</evidence>
<evidence type="ECO:0000256" key="5">
    <source>
        <dbReference type="ARBA" id="ARBA00022679"/>
    </source>
</evidence>
<dbReference type="Pfam" id="PF07719">
    <property type="entry name" value="TPR_2"/>
    <property type="match status" value="1"/>
</dbReference>
<dbReference type="InterPro" id="IPR013105">
    <property type="entry name" value="TPR_2"/>
</dbReference>